<dbReference type="EMBL" id="JABFUD020000009">
    <property type="protein sequence ID" value="KAI5075618.1"/>
    <property type="molecule type" value="Genomic_DNA"/>
</dbReference>
<feature type="transmembrane region" description="Helical" evidence="1">
    <location>
        <begin position="20"/>
        <end position="39"/>
    </location>
</feature>
<evidence type="ECO:0000256" key="1">
    <source>
        <dbReference type="SAM" id="Phobius"/>
    </source>
</evidence>
<dbReference type="PROSITE" id="PS51257">
    <property type="entry name" value="PROKAR_LIPOPROTEIN"/>
    <property type="match status" value="1"/>
</dbReference>
<evidence type="ECO:0008006" key="5">
    <source>
        <dbReference type="Google" id="ProtNLM"/>
    </source>
</evidence>
<accession>A0A9D4UXY6</accession>
<feature type="signal peptide" evidence="2">
    <location>
        <begin position="1"/>
        <end position="22"/>
    </location>
</feature>
<name>A0A9D4UXY6_ADICA</name>
<feature type="chain" id="PRO_5039194948" description="Secreted protein" evidence="2">
    <location>
        <begin position="23"/>
        <end position="106"/>
    </location>
</feature>
<comment type="caution">
    <text evidence="3">The sequence shown here is derived from an EMBL/GenBank/DDBJ whole genome shotgun (WGS) entry which is preliminary data.</text>
</comment>
<dbReference type="AlphaFoldDB" id="A0A9D4UXY6"/>
<keyword evidence="1" id="KW-0812">Transmembrane</keyword>
<keyword evidence="1" id="KW-0472">Membrane</keyword>
<evidence type="ECO:0000256" key="2">
    <source>
        <dbReference type="SAM" id="SignalP"/>
    </source>
</evidence>
<keyword evidence="4" id="KW-1185">Reference proteome</keyword>
<protein>
    <recommendedName>
        <fullName evidence="5">Secreted protein</fullName>
    </recommendedName>
</protein>
<dbReference type="Proteomes" id="UP000886520">
    <property type="component" value="Chromosome 9"/>
</dbReference>
<evidence type="ECO:0000313" key="3">
    <source>
        <dbReference type="EMBL" id="KAI5075618.1"/>
    </source>
</evidence>
<evidence type="ECO:0000313" key="4">
    <source>
        <dbReference type="Proteomes" id="UP000886520"/>
    </source>
</evidence>
<reference evidence="3" key="1">
    <citation type="submission" date="2021-01" db="EMBL/GenBank/DDBJ databases">
        <title>Adiantum capillus-veneris genome.</title>
        <authorList>
            <person name="Fang Y."/>
            <person name="Liao Q."/>
        </authorList>
    </citation>
    <scope>NUCLEOTIDE SEQUENCE</scope>
    <source>
        <strain evidence="3">H3</strain>
        <tissue evidence="3">Leaf</tissue>
    </source>
</reference>
<gene>
    <name evidence="3" type="ORF">GOP47_0009694</name>
</gene>
<keyword evidence="1" id="KW-1133">Transmembrane helix</keyword>
<keyword evidence="2" id="KW-0732">Signal</keyword>
<organism evidence="3 4">
    <name type="scientific">Adiantum capillus-veneris</name>
    <name type="common">Maidenhair fern</name>
    <dbReference type="NCBI Taxonomy" id="13818"/>
    <lineage>
        <taxon>Eukaryota</taxon>
        <taxon>Viridiplantae</taxon>
        <taxon>Streptophyta</taxon>
        <taxon>Embryophyta</taxon>
        <taxon>Tracheophyta</taxon>
        <taxon>Polypodiopsida</taxon>
        <taxon>Polypodiidae</taxon>
        <taxon>Polypodiales</taxon>
        <taxon>Pteridineae</taxon>
        <taxon>Pteridaceae</taxon>
        <taxon>Vittarioideae</taxon>
        <taxon>Adiantum</taxon>
    </lineage>
</organism>
<proteinExistence type="predicted"/>
<sequence length="106" mass="12554">MRRFDKVHCCSLFLVRMESAVAHTTVIMASFSACANCVCWQRQMKRRLRCLTTDHSDWKDWIVATIPRILRCIELHHTRRSQMDIAETRRPYSLADCLRLRCLLLS</sequence>